<evidence type="ECO:0000256" key="1">
    <source>
        <dbReference type="SAM" id="MobiDB-lite"/>
    </source>
</evidence>
<dbReference type="OrthoDB" id="5902915at2759"/>
<gene>
    <name evidence="2" type="ORF">Mgra_00005670</name>
</gene>
<evidence type="ECO:0000313" key="3">
    <source>
        <dbReference type="Proteomes" id="UP000605970"/>
    </source>
</evidence>
<comment type="caution">
    <text evidence="2">The sequence shown here is derived from an EMBL/GenBank/DDBJ whole genome shotgun (WGS) entry which is preliminary data.</text>
</comment>
<organism evidence="2 3">
    <name type="scientific">Meloidogyne graminicola</name>
    <dbReference type="NCBI Taxonomy" id="189291"/>
    <lineage>
        <taxon>Eukaryota</taxon>
        <taxon>Metazoa</taxon>
        <taxon>Ecdysozoa</taxon>
        <taxon>Nematoda</taxon>
        <taxon>Chromadorea</taxon>
        <taxon>Rhabditida</taxon>
        <taxon>Tylenchina</taxon>
        <taxon>Tylenchomorpha</taxon>
        <taxon>Tylenchoidea</taxon>
        <taxon>Meloidogynidae</taxon>
        <taxon>Meloidogyninae</taxon>
        <taxon>Meloidogyne</taxon>
    </lineage>
</organism>
<feature type="region of interest" description="Disordered" evidence="1">
    <location>
        <begin position="24"/>
        <end position="56"/>
    </location>
</feature>
<dbReference type="Proteomes" id="UP000605970">
    <property type="component" value="Unassembled WGS sequence"/>
</dbReference>
<dbReference type="AlphaFoldDB" id="A0A8S9ZPB9"/>
<evidence type="ECO:0000313" key="2">
    <source>
        <dbReference type="EMBL" id="KAF7634926.1"/>
    </source>
</evidence>
<accession>A0A8S9ZPB9</accession>
<protein>
    <submittedName>
        <fullName evidence="2">Uncharacterized protein</fullName>
    </submittedName>
</protein>
<feature type="compositionally biased region" description="Low complexity" evidence="1">
    <location>
        <begin position="44"/>
        <end position="55"/>
    </location>
</feature>
<keyword evidence="3" id="KW-1185">Reference proteome</keyword>
<name>A0A8S9ZPB9_9BILA</name>
<sequence>MFNIKQTCTTPLKTPLKRKKLSLKPNELKDEEFMSPVKRRPKMSSIQSSSCSSSSTQLILQRPPKIDFTSPLKNWQGFLSSPCSSSNATTSSLNNYLKTPSPARMLRRPVVCKNIGNLLMMTPEKDSEEEEERRRI</sequence>
<reference evidence="2" key="1">
    <citation type="journal article" date="2020" name="Ecol. Evol.">
        <title>Genome structure and content of the rice root-knot nematode (Meloidogyne graminicola).</title>
        <authorList>
            <person name="Phan N.T."/>
            <person name="Danchin E.G.J."/>
            <person name="Klopp C."/>
            <person name="Perfus-Barbeoch L."/>
            <person name="Kozlowski D.K."/>
            <person name="Koutsovoulos G.D."/>
            <person name="Lopez-Roques C."/>
            <person name="Bouchez O."/>
            <person name="Zahm M."/>
            <person name="Besnard G."/>
            <person name="Bellafiore S."/>
        </authorList>
    </citation>
    <scope>NUCLEOTIDE SEQUENCE</scope>
    <source>
        <strain evidence="2">VN-18</strain>
    </source>
</reference>
<dbReference type="EMBL" id="JABEBT010000049">
    <property type="protein sequence ID" value="KAF7634926.1"/>
    <property type="molecule type" value="Genomic_DNA"/>
</dbReference>
<proteinExistence type="predicted"/>